<feature type="non-terminal residue" evidence="3">
    <location>
        <position position="162"/>
    </location>
</feature>
<feature type="region of interest" description="Disordered" evidence="2">
    <location>
        <begin position="1"/>
        <end position="24"/>
    </location>
</feature>
<dbReference type="AlphaFoldDB" id="A0A7L2M366"/>
<protein>
    <submittedName>
        <fullName evidence="3">RS10B protein</fullName>
    </submittedName>
</protein>
<organism evidence="3 4">
    <name type="scientific">Hippolais icterina</name>
    <name type="common">icterine warbler</name>
    <dbReference type="NCBI Taxonomy" id="68497"/>
    <lineage>
        <taxon>Eukaryota</taxon>
        <taxon>Metazoa</taxon>
        <taxon>Chordata</taxon>
        <taxon>Craniata</taxon>
        <taxon>Vertebrata</taxon>
        <taxon>Euteleostomi</taxon>
        <taxon>Archelosauria</taxon>
        <taxon>Archosauria</taxon>
        <taxon>Dinosauria</taxon>
        <taxon>Saurischia</taxon>
        <taxon>Theropoda</taxon>
        <taxon>Coelurosauria</taxon>
        <taxon>Aves</taxon>
        <taxon>Neognathae</taxon>
        <taxon>Neoaves</taxon>
        <taxon>Telluraves</taxon>
        <taxon>Australaves</taxon>
        <taxon>Passeriformes</taxon>
        <taxon>Sylvioidea</taxon>
        <taxon>Sylviidae</taxon>
        <taxon>Acrocephalinae</taxon>
        <taxon>Hippolais</taxon>
    </lineage>
</organism>
<sequence length="162" mass="19058">VTPGENKDEVPLPNKDVKEDQDSYLEKELSDEAKEDKDEQKELFNLWISQVETFFTTKFFPAFEHEKVLRDKIKENKKQDAELAEMRKIQAEELERLIAAKEVEEAKRREEALLEMAKLRRQASKKDTYWRKAFSRMALFLKKEAPKREPSPKKSGPEGSRA</sequence>
<keyword evidence="4" id="KW-1185">Reference proteome</keyword>
<evidence type="ECO:0000313" key="4">
    <source>
        <dbReference type="Proteomes" id="UP000527178"/>
    </source>
</evidence>
<gene>
    <name evidence="3" type="primary">Rsph10b</name>
    <name evidence="3" type="ORF">HIPICT_R03117</name>
</gene>
<evidence type="ECO:0000256" key="1">
    <source>
        <dbReference type="SAM" id="Coils"/>
    </source>
</evidence>
<dbReference type="Proteomes" id="UP000527178">
    <property type="component" value="Unassembled WGS sequence"/>
</dbReference>
<keyword evidence="1" id="KW-0175">Coiled coil</keyword>
<feature type="coiled-coil region" evidence="1">
    <location>
        <begin position="74"/>
        <end position="120"/>
    </location>
</feature>
<feature type="region of interest" description="Disordered" evidence="2">
    <location>
        <begin position="141"/>
        <end position="162"/>
    </location>
</feature>
<evidence type="ECO:0000256" key="2">
    <source>
        <dbReference type="SAM" id="MobiDB-lite"/>
    </source>
</evidence>
<name>A0A7L2M366_9SYLV</name>
<accession>A0A7L2M366</accession>
<proteinExistence type="predicted"/>
<feature type="non-terminal residue" evidence="3">
    <location>
        <position position="1"/>
    </location>
</feature>
<reference evidence="3 4" key="1">
    <citation type="submission" date="2019-09" db="EMBL/GenBank/DDBJ databases">
        <title>Bird 10,000 Genomes (B10K) Project - Family phase.</title>
        <authorList>
            <person name="Zhang G."/>
        </authorList>
    </citation>
    <scope>NUCLEOTIDE SEQUENCE [LARGE SCALE GENOMIC DNA]</scope>
    <source>
        <strain evidence="3">B10K-DU-002-18</strain>
        <tissue evidence="3">Muscle</tissue>
    </source>
</reference>
<comment type="caution">
    <text evidence="3">The sequence shown here is derived from an EMBL/GenBank/DDBJ whole genome shotgun (WGS) entry which is preliminary data.</text>
</comment>
<evidence type="ECO:0000313" key="3">
    <source>
        <dbReference type="EMBL" id="NXR54363.1"/>
    </source>
</evidence>
<dbReference type="EMBL" id="VWYN01023876">
    <property type="protein sequence ID" value="NXR54363.1"/>
    <property type="molecule type" value="Genomic_DNA"/>
</dbReference>